<keyword evidence="3" id="KW-0597">Phosphoprotein</keyword>
<keyword evidence="9" id="KW-0472">Membrane</keyword>
<evidence type="ECO:0000256" key="8">
    <source>
        <dbReference type="ARBA" id="ARBA00023012"/>
    </source>
</evidence>
<proteinExistence type="predicted"/>
<dbReference type="GO" id="GO:0016020">
    <property type="term" value="C:membrane"/>
    <property type="evidence" value="ECO:0007669"/>
    <property type="project" value="InterPro"/>
</dbReference>
<dbReference type="EC" id="2.7.13.3" evidence="2"/>
<evidence type="ECO:0000256" key="3">
    <source>
        <dbReference type="ARBA" id="ARBA00022553"/>
    </source>
</evidence>
<dbReference type="Proteomes" id="UP000004728">
    <property type="component" value="Unassembled WGS sequence"/>
</dbReference>
<dbReference type="EMBL" id="AEWJ01000026">
    <property type="protein sequence ID" value="EGD59570.1"/>
    <property type="molecule type" value="Genomic_DNA"/>
</dbReference>
<feature type="transmembrane region" description="Helical" evidence="9">
    <location>
        <begin position="134"/>
        <end position="153"/>
    </location>
</feature>
<evidence type="ECO:0000256" key="9">
    <source>
        <dbReference type="SAM" id="Phobius"/>
    </source>
</evidence>
<dbReference type="SUPFAM" id="SSF55874">
    <property type="entry name" value="ATPase domain of HSP90 chaperone/DNA topoisomerase II/histidine kinase"/>
    <property type="match status" value="1"/>
</dbReference>
<dbReference type="InterPro" id="IPR036890">
    <property type="entry name" value="HATPase_C_sf"/>
</dbReference>
<keyword evidence="9" id="KW-1133">Transmembrane helix</keyword>
<dbReference type="HOGENOM" id="CLU_497669_0_0_5"/>
<keyword evidence="8" id="KW-0902">Two-component regulatory system</keyword>
<sequence length="549" mass="59526">MFLPKRNAPETNDCADQRLPRSHSGLVLAGMRNLVALFLVLWFWMAPSHAGLGGTATAALLVAYLVFALILLAVAWRSWWYEVQLGRPAFIVDVITLLSALFLTKAVALDFFSPFIPFFAFLTLNSAARWSARSVWLIAGGLVLGFLLTGWLVDRGGLSIDMARFARRFGSLALLAVMLVWFAFGRQLSGAARYERQCCAPMYGAFGGVLRYAMDAYGARGGVLAWLDEGETRPHLHAAGTMEGASLSLSGGMMAGDRPFLFGKGGQRRIVLMDRRTLSATQDEGPVGPIAVRDGDEGLAIPIGSRTGRGQLLLYGISGMNSDDLFTVQGVAREIAAALDEDNAETLAREVALSRLRSQIATDLHDSVIQTLAGTRFRLQALRNGVVEGKDIAPDIDMICAGIAGEQDHVRTIIEQLRQGRIQPGHRDLREELRAVCAHLARHWMIRIAVAEVEEPVMVSAALCFEVQQILREVTANAVRHGKATAIDLEAACVEGRIRLEMIDNGEGFAVPHQPRSIAGRVAWLGGDLTVTSVPGRTAIVVSLPMGFA</sequence>
<protein>
    <recommendedName>
        <fullName evidence="2">histidine kinase</fullName>
        <ecNumber evidence="2">2.7.13.3</ecNumber>
    </recommendedName>
</protein>
<evidence type="ECO:0000259" key="11">
    <source>
        <dbReference type="Pfam" id="PF07730"/>
    </source>
</evidence>
<dbReference type="Gene3D" id="3.30.565.10">
    <property type="entry name" value="Histidine kinase-like ATPase, C-terminal domain"/>
    <property type="match status" value="1"/>
</dbReference>
<feature type="transmembrane region" description="Helical" evidence="9">
    <location>
        <begin position="58"/>
        <end position="79"/>
    </location>
</feature>
<evidence type="ECO:0000256" key="6">
    <source>
        <dbReference type="ARBA" id="ARBA00022777"/>
    </source>
</evidence>
<evidence type="ECO:0000313" key="12">
    <source>
        <dbReference type="EMBL" id="EGD59570.1"/>
    </source>
</evidence>
<keyword evidence="4" id="KW-0808">Transferase</keyword>
<dbReference type="InParanoid" id="F1Z764"/>
<evidence type="ECO:0000256" key="2">
    <source>
        <dbReference type="ARBA" id="ARBA00012438"/>
    </source>
</evidence>
<dbReference type="Pfam" id="PF02518">
    <property type="entry name" value="HATPase_c"/>
    <property type="match status" value="1"/>
</dbReference>
<dbReference type="PANTHER" id="PTHR24421">
    <property type="entry name" value="NITRATE/NITRITE SENSOR PROTEIN NARX-RELATED"/>
    <property type="match status" value="1"/>
</dbReference>
<dbReference type="GO" id="GO:0005524">
    <property type="term" value="F:ATP binding"/>
    <property type="evidence" value="ECO:0007669"/>
    <property type="project" value="UniProtKB-KW"/>
</dbReference>
<dbReference type="PANTHER" id="PTHR24421:SF10">
    <property type="entry name" value="NITRATE_NITRITE SENSOR PROTEIN NARQ"/>
    <property type="match status" value="1"/>
</dbReference>
<accession>F1Z764</accession>
<dbReference type="GO" id="GO:0046983">
    <property type="term" value="F:protein dimerization activity"/>
    <property type="evidence" value="ECO:0007669"/>
    <property type="project" value="InterPro"/>
</dbReference>
<evidence type="ECO:0000256" key="1">
    <source>
        <dbReference type="ARBA" id="ARBA00000085"/>
    </source>
</evidence>
<gene>
    <name evidence="12" type="ORF">Y88_2614</name>
</gene>
<keyword evidence="9" id="KW-0812">Transmembrane</keyword>
<feature type="transmembrane region" description="Helical" evidence="9">
    <location>
        <begin position="165"/>
        <end position="184"/>
    </location>
</feature>
<name>F1Z764_9SPHN</name>
<evidence type="ECO:0000313" key="13">
    <source>
        <dbReference type="Proteomes" id="UP000004728"/>
    </source>
</evidence>
<dbReference type="RefSeq" id="WP_008070255.1">
    <property type="nucleotide sequence ID" value="NZ_AQWK01000003.1"/>
</dbReference>
<dbReference type="STRING" id="983920.Y88_2614"/>
<dbReference type="InterPro" id="IPR050482">
    <property type="entry name" value="Sensor_HK_TwoCompSys"/>
</dbReference>
<keyword evidence="6 12" id="KW-0418">Kinase</keyword>
<feature type="transmembrane region" description="Helical" evidence="9">
    <location>
        <begin position="26"/>
        <end position="46"/>
    </location>
</feature>
<dbReference type="GO" id="GO:0000155">
    <property type="term" value="F:phosphorelay sensor kinase activity"/>
    <property type="evidence" value="ECO:0007669"/>
    <property type="project" value="InterPro"/>
</dbReference>
<organism evidence="12 13">
    <name type="scientific">Novosphingobium nitrogenifigens DSM 19370</name>
    <dbReference type="NCBI Taxonomy" id="983920"/>
    <lineage>
        <taxon>Bacteria</taxon>
        <taxon>Pseudomonadati</taxon>
        <taxon>Pseudomonadota</taxon>
        <taxon>Alphaproteobacteria</taxon>
        <taxon>Sphingomonadales</taxon>
        <taxon>Sphingomonadaceae</taxon>
        <taxon>Novosphingobium</taxon>
    </lineage>
</organism>
<evidence type="ECO:0000256" key="7">
    <source>
        <dbReference type="ARBA" id="ARBA00022840"/>
    </source>
</evidence>
<dbReference type="InterPro" id="IPR011712">
    <property type="entry name" value="Sig_transdc_His_kin_sub3_dim/P"/>
</dbReference>
<comment type="catalytic activity">
    <reaction evidence="1">
        <text>ATP + protein L-histidine = ADP + protein N-phospho-L-histidine.</text>
        <dbReference type="EC" id="2.7.13.3"/>
    </reaction>
</comment>
<keyword evidence="13" id="KW-1185">Reference proteome</keyword>
<dbReference type="eggNOG" id="COG4585">
    <property type="taxonomic scope" value="Bacteria"/>
</dbReference>
<dbReference type="OrthoDB" id="8013578at2"/>
<dbReference type="InterPro" id="IPR003594">
    <property type="entry name" value="HATPase_dom"/>
</dbReference>
<comment type="caution">
    <text evidence="12">The sequence shown here is derived from an EMBL/GenBank/DDBJ whole genome shotgun (WGS) entry which is preliminary data.</text>
</comment>
<evidence type="ECO:0000256" key="5">
    <source>
        <dbReference type="ARBA" id="ARBA00022741"/>
    </source>
</evidence>
<feature type="domain" description="Signal transduction histidine kinase subgroup 3 dimerisation and phosphoacceptor" evidence="11">
    <location>
        <begin position="357"/>
        <end position="419"/>
    </location>
</feature>
<dbReference type="Pfam" id="PF07730">
    <property type="entry name" value="HisKA_3"/>
    <property type="match status" value="1"/>
</dbReference>
<keyword evidence="5" id="KW-0547">Nucleotide-binding</keyword>
<evidence type="ECO:0000259" key="10">
    <source>
        <dbReference type="Pfam" id="PF02518"/>
    </source>
</evidence>
<evidence type="ECO:0000256" key="4">
    <source>
        <dbReference type="ARBA" id="ARBA00022679"/>
    </source>
</evidence>
<feature type="domain" description="Histidine kinase/HSP90-like ATPase" evidence="10">
    <location>
        <begin position="467"/>
        <end position="518"/>
    </location>
</feature>
<dbReference type="AlphaFoldDB" id="F1Z764"/>
<reference evidence="12 13" key="1">
    <citation type="journal article" date="2012" name="J. Bacteriol.">
        <title>Draft Genome Sequence of Novosphingobium nitrogenifigens Y88T.</title>
        <authorList>
            <person name="Strabala T.J."/>
            <person name="Macdonald L."/>
            <person name="Liu V."/>
            <person name="Smit A.M."/>
        </authorList>
    </citation>
    <scope>NUCLEOTIDE SEQUENCE [LARGE SCALE GENOMIC DNA]</scope>
    <source>
        <strain evidence="12 13">DSM 19370</strain>
    </source>
</reference>
<dbReference type="Gene3D" id="1.20.5.1930">
    <property type="match status" value="1"/>
</dbReference>
<keyword evidence="7" id="KW-0067">ATP-binding</keyword>